<dbReference type="GO" id="GO:0042622">
    <property type="term" value="C:photoreceptor outer segment membrane"/>
    <property type="evidence" value="ECO:0007669"/>
    <property type="project" value="InterPro"/>
</dbReference>
<proteinExistence type="predicted"/>
<reference evidence="1" key="2">
    <citation type="submission" date="2025-09" db="UniProtKB">
        <authorList>
            <consortium name="Ensembl"/>
        </authorList>
    </citation>
    <scope>IDENTIFICATION</scope>
</reference>
<dbReference type="Ensembl" id="ENSOKIT00005071925.1">
    <property type="protein sequence ID" value="ENSOKIP00005067624.1"/>
    <property type="gene ID" value="ENSOKIG00005029064.1"/>
</dbReference>
<dbReference type="Proteomes" id="UP000694557">
    <property type="component" value="Unassembled WGS sequence"/>
</dbReference>
<name>A0A8C7MNF6_ONCKI</name>
<evidence type="ECO:0000313" key="1">
    <source>
        <dbReference type="Ensembl" id="ENSOKIP00005067624.1"/>
    </source>
</evidence>
<dbReference type="Pfam" id="PF15201">
    <property type="entry name" value="Rod_cone_degen"/>
    <property type="match status" value="1"/>
</dbReference>
<evidence type="ECO:0000313" key="2">
    <source>
        <dbReference type="Proteomes" id="UP000694557"/>
    </source>
</evidence>
<accession>A0A8C7MNF6</accession>
<dbReference type="GeneTree" id="ENSGT00990000211636"/>
<protein>
    <submittedName>
        <fullName evidence="1">Uncharacterized protein</fullName>
    </submittedName>
</protein>
<sequence length="67" mass="7421">MCTTILIISTLSVILRRRFNNRVKPLGKEAIKWCEKHQGSRVELIPGDFVPAEAGVVSVKCAQLVPC</sequence>
<dbReference type="AlphaFoldDB" id="A0A8C7MNF6"/>
<dbReference type="InterPro" id="IPR027937">
    <property type="entry name" value="PRCD"/>
</dbReference>
<reference evidence="1" key="1">
    <citation type="submission" date="2025-08" db="UniProtKB">
        <authorList>
            <consortium name="Ensembl"/>
        </authorList>
    </citation>
    <scope>IDENTIFICATION</scope>
</reference>
<organism evidence="1 2">
    <name type="scientific">Oncorhynchus kisutch</name>
    <name type="common">Coho salmon</name>
    <name type="synonym">Salmo kisutch</name>
    <dbReference type="NCBI Taxonomy" id="8019"/>
    <lineage>
        <taxon>Eukaryota</taxon>
        <taxon>Metazoa</taxon>
        <taxon>Chordata</taxon>
        <taxon>Craniata</taxon>
        <taxon>Vertebrata</taxon>
        <taxon>Euteleostomi</taxon>
        <taxon>Actinopterygii</taxon>
        <taxon>Neopterygii</taxon>
        <taxon>Teleostei</taxon>
        <taxon>Protacanthopterygii</taxon>
        <taxon>Salmoniformes</taxon>
        <taxon>Salmonidae</taxon>
        <taxon>Salmoninae</taxon>
        <taxon>Oncorhynchus</taxon>
    </lineage>
</organism>
<keyword evidence="2" id="KW-1185">Reference proteome</keyword>